<dbReference type="Gene3D" id="3.30.300.30">
    <property type="match status" value="2"/>
</dbReference>
<dbReference type="InterPro" id="IPR036736">
    <property type="entry name" value="ACP-like_sf"/>
</dbReference>
<dbReference type="Pfam" id="PF07993">
    <property type="entry name" value="NAD_binding_4"/>
    <property type="match status" value="1"/>
</dbReference>
<comment type="cofactor">
    <cofactor evidence="1">
        <name>pantetheine 4'-phosphate</name>
        <dbReference type="ChEBI" id="CHEBI:47942"/>
    </cofactor>
</comment>
<dbReference type="Gene3D" id="3.30.559.30">
    <property type="entry name" value="Nonribosomal peptide synthetase, condensation domain"/>
    <property type="match status" value="2"/>
</dbReference>
<dbReference type="InterPro" id="IPR029058">
    <property type="entry name" value="AB_hydrolase_fold"/>
</dbReference>
<dbReference type="GO" id="GO:0031177">
    <property type="term" value="F:phosphopantetheine binding"/>
    <property type="evidence" value="ECO:0007669"/>
    <property type="project" value="InterPro"/>
</dbReference>
<dbReference type="Proteomes" id="UP000824164">
    <property type="component" value="Unassembled WGS sequence"/>
</dbReference>
<dbReference type="PROSITE" id="PS00012">
    <property type="entry name" value="PHOSPHOPANTETHEINE"/>
    <property type="match status" value="1"/>
</dbReference>
<feature type="domain" description="Carrier" evidence="6">
    <location>
        <begin position="962"/>
        <end position="1037"/>
    </location>
</feature>
<dbReference type="InterPro" id="IPR010071">
    <property type="entry name" value="AA_adenyl_dom"/>
</dbReference>
<evidence type="ECO:0000256" key="2">
    <source>
        <dbReference type="ARBA" id="ARBA00022450"/>
    </source>
</evidence>
<dbReference type="Gene3D" id="3.40.50.12780">
    <property type="entry name" value="N-terminal domain of ligase-like"/>
    <property type="match status" value="1"/>
</dbReference>
<dbReference type="Gene3D" id="3.30.559.10">
    <property type="entry name" value="Chloramphenicol acetyltransferase-like domain"/>
    <property type="match status" value="2"/>
</dbReference>
<dbReference type="SUPFAM" id="SSF56801">
    <property type="entry name" value="Acetyl-CoA synthetase-like"/>
    <property type="match status" value="2"/>
</dbReference>
<organism evidence="7 8">
    <name type="scientific">Candidatus Onthocola gallistercoris</name>
    <dbReference type="NCBI Taxonomy" id="2840876"/>
    <lineage>
        <taxon>Bacteria</taxon>
        <taxon>Bacillati</taxon>
        <taxon>Bacillota</taxon>
        <taxon>Bacilli</taxon>
        <taxon>Candidatus Onthocola</taxon>
    </lineage>
</organism>
<dbReference type="Pfam" id="PF00668">
    <property type="entry name" value="Condensation"/>
    <property type="match status" value="2"/>
</dbReference>
<dbReference type="InterPro" id="IPR001242">
    <property type="entry name" value="Condensation_dom"/>
</dbReference>
<protein>
    <submittedName>
        <fullName evidence="7">Amino acid adenylation domain-containing protein</fullName>
    </submittedName>
</protein>
<dbReference type="InterPro" id="IPR036291">
    <property type="entry name" value="NAD(P)-bd_dom_sf"/>
</dbReference>
<dbReference type="Pfam" id="PF13193">
    <property type="entry name" value="AMP-binding_C"/>
    <property type="match status" value="1"/>
</dbReference>
<dbReference type="InterPro" id="IPR013120">
    <property type="entry name" value="FAR_NAD-bd"/>
</dbReference>
<evidence type="ECO:0000259" key="6">
    <source>
        <dbReference type="PROSITE" id="PS50075"/>
    </source>
</evidence>
<feature type="domain" description="Carrier" evidence="6">
    <location>
        <begin position="1993"/>
        <end position="2067"/>
    </location>
</feature>
<dbReference type="SUPFAM" id="SSF52777">
    <property type="entry name" value="CoA-dependent acyltransferases"/>
    <property type="match status" value="4"/>
</dbReference>
<dbReference type="PANTHER" id="PTHR45527:SF1">
    <property type="entry name" value="FATTY ACID SYNTHASE"/>
    <property type="match status" value="1"/>
</dbReference>
<keyword evidence="3" id="KW-0597">Phosphoprotein</keyword>
<dbReference type="Pfam" id="PF00501">
    <property type="entry name" value="AMP-binding"/>
    <property type="match status" value="2"/>
</dbReference>
<evidence type="ECO:0000256" key="4">
    <source>
        <dbReference type="ARBA" id="ARBA00022598"/>
    </source>
</evidence>
<dbReference type="PROSITE" id="PS50075">
    <property type="entry name" value="CARRIER"/>
    <property type="match status" value="2"/>
</dbReference>
<dbReference type="Gene3D" id="3.40.50.720">
    <property type="entry name" value="NAD(P)-binding Rossmann-like Domain"/>
    <property type="match status" value="1"/>
</dbReference>
<dbReference type="InterPro" id="IPR020845">
    <property type="entry name" value="AMP-binding_CS"/>
</dbReference>
<dbReference type="PROSITE" id="PS00455">
    <property type="entry name" value="AMP_BINDING"/>
    <property type="match status" value="2"/>
</dbReference>
<evidence type="ECO:0000313" key="8">
    <source>
        <dbReference type="Proteomes" id="UP000824164"/>
    </source>
</evidence>
<sequence length="2446" mass="275989">MAGEPCFSLSLNQRNIWNLEQTYPGTSMNHISTTIHINGRIDLNLLEKSIHMVLKSDASLRTRLCMKEGEPFQYQVDYDEEPFLIYDFSHTNEEGIRNWQEAVAREAMPLFDRPLYRFFIFKTGDSSGGVMMKLHHLISDGWTQVLVSNRIAENYMSFLRGEEPSLTEAPNYRLHVEEEQAYLASPAFERDKKYWKERFEKGGVPAVLSASGGAVISPVGRRVGFRFPETLNHAVYQFCTERRAAPFAVFYMALAIYFRRMGQEGSLVIGVPVINRTNYRFKQSTGMFVSTLPFFCEIDEAWCLDEFYEHMQENWYDLLRHQRFPLSRMEELRGAEQKNTPLFEIAFSYEDSRIMENRDTSITFSGGWHYSGYQSEQLCIHLNNLESERRYAVNYDYLTQLFSEDDITKFHRTLECIMMQMLQNPKQPICRLQILRAEDMERVLYTYNQTGKYVPGKNLKEVFEKVCREYPERAAVIYQGRRLNYRELGERAGNISRKLTGSGAKPGEVVAILMPKCFELYELMAAIMLSGCGWLLIPPDLPEKRIQKILEKSGALLLVTDRSYLTENLQRMGDMGAIKIIEKEELDQEYVSEQAEQEQAGKDDLAYVVYTSGSTGEPKGVAISQGNLLNLAAAMKEIYGRSGVLSVSKIGFDVFILESGAALLCGRTIILATDADCESPRRVAGLIKNFGAGFISLTPSRLSAFLRDKAFEQAMRQMECIICGGEAFPPVLLNQLKGCTQARIYNQYGPSETTVAVSMKRLNDTDRITAGKPMDNCRLYVLDAWKNPLPPGISGELYVGGKCVGLGYWKDEALTREAFTKSPFEEGERIYRTGDIACWTEDGEIILSGRADSQVKLRGLRIELSEIGAVLSSHPSVKESTACVRNFRGRDLIIAYYTEKEEEKVDELELRTYLASLLPEYMLPDIFMCLDRIPLTANGKVDERHLPLPTEAEAAGTAAGRKAKGPLAEALTALFAKTLQRDDLSEESDYFLCGGNSLNAMELLGDIEETLGRRLRVSDLYACRTPGRLAVFMGEKADTDEGFQRMRRPYEKAPLDRPYSLSSVQQGMYIQSIMAPQNLAYHMPGAFRLEQTPDTDRMEEAFQQVVDTEPMLRTGFEMKDGQVCAVIHEHAAFHMETVEGQNFEAACKAFLRPFVMDTPPLMRAALWTMPEGGTMLLMDCHHIIGDGTSTPLLLERVESWLAHGRSAASEWNYYDHLANKPESRPETVAYWKDHLAGLPEPAFIPKDVKCSTGFSWEGQTTGIQLGIEQSRRLEAFCEQKGITPFVLFAGAWGILHARVSGKSRLVVGTPVSLRRRPETQKICGPMIDTLPLCLDPLPEKSTSQYLDEIRTEVEHLLEYDDISLEKILTELNLPRKVGENALYQVMIAMTPFDISDLKLFGKPVDYVPVPTGTAKMDWAMEFGKTGESYQLRFEYTTEHENETAAFYARTMEMLLDALCGADENMLIGQLPLMGAQDQYRFMDIPNAMSTPFLNLPAHRQIENTIRQYPGKTAVIWHGQKTTYAGLGEMADRYAAQFYEAGIRKGSVAGIMCRRTPELYGAILAVLKCGAAYVPLLNTFPEKRIEYMLKTAGADKILCDQATWQDMPQSLRERAVVWTNEGNGRKIMEPPVSGEDMLHILFTSGSTGHPKGVMIRQHSMSNLIQISREWYQDIDGGMIAATTPTFDIFASEGLIPLALGKTIVLADEEEMLLPWKLAELIDKYDGQFIQFTASRLQMCMNNDAFCQAAKNLKFTIVGGEAVPEDLVRRFCQFGSGRLVNLYGPTEATVYTTMTDLKEGETVTIGKPLPNYRVYILDEEAKPVMPTAAGEIYIAGQGVAAGYVGREDLTEKTFVPDIFYPGEKMYKSGDLGRLRADGTIDYLGRIDGQIKVNGQRVETGEIEAIMRKTGLTKEALVLPVKNPDGSAYLCGFYTAKTECSEKMRLWLKKELPEYMIPGRLIRLTQFPYTEGGKMDRQKLIRLAKGPEDVKTEPVRKEPSQKMRMAEIWKTVLGKTDVQDQVSFFEQGGTSLSALNVLSRYFNEGIEMTMAQFYAAPTLAEQAAFLGEEEQETAGEMGEPAGEKEMWPRHVPEGGMVKDKVENFVFLTGATGFFGAHLVKELLDEGVGKICCLCRGGSERLKETLAWYFGAGWLAAHEMRLETVTGCLEDAYFGLDREKYLELAKKTDGVYHCAADVRHYVSDEAQMEAVNVAGTEHVIRFALDGNCPLHHMSTASVAGDHLVGTVSDEMVEYTEQDFYVGQNWEDNKYVRSKFLAEAAVYRNMRENGLKAHVYRLGMITERMSDGVFQKNADTNAAWMLVKGARELGALPKTISQDMGDRMPVDICAKMVGLLSWSPMTTFHVVNPDPARLIDMIRKFAPEVREVSDEEFESILHREWAHRDIQTLAPLIDRWNQQKKDRSTIRVACAKTQEELKRLGFNMEVWRKRP</sequence>
<dbReference type="Pfam" id="PF00550">
    <property type="entry name" value="PP-binding"/>
    <property type="match status" value="2"/>
</dbReference>
<dbReference type="GO" id="GO:0008610">
    <property type="term" value="P:lipid biosynthetic process"/>
    <property type="evidence" value="ECO:0007669"/>
    <property type="project" value="UniProtKB-ARBA"/>
</dbReference>
<keyword evidence="5" id="KW-0045">Antibiotic biosynthesis</keyword>
<dbReference type="Gene3D" id="2.30.38.10">
    <property type="entry name" value="Luciferase, Domain 3"/>
    <property type="match status" value="1"/>
</dbReference>
<reference evidence="7" key="2">
    <citation type="journal article" date="2021" name="PeerJ">
        <title>Extensive microbial diversity within the chicken gut microbiome revealed by metagenomics and culture.</title>
        <authorList>
            <person name="Gilroy R."/>
            <person name="Ravi A."/>
            <person name="Getino M."/>
            <person name="Pursley I."/>
            <person name="Horton D.L."/>
            <person name="Alikhan N.F."/>
            <person name="Baker D."/>
            <person name="Gharbi K."/>
            <person name="Hall N."/>
            <person name="Watson M."/>
            <person name="Adriaenssens E.M."/>
            <person name="Foster-Nyarko E."/>
            <person name="Jarju S."/>
            <person name="Secka A."/>
            <person name="Antonio M."/>
            <person name="Oren A."/>
            <person name="Chaudhuri R.R."/>
            <person name="La Ragione R."/>
            <person name="Hildebrand F."/>
            <person name="Pallen M.J."/>
        </authorList>
    </citation>
    <scope>NUCLEOTIDE SEQUENCE</scope>
    <source>
        <strain evidence="7">CHK187-14744</strain>
    </source>
</reference>
<dbReference type="InterPro" id="IPR006162">
    <property type="entry name" value="Ppantetheine_attach_site"/>
</dbReference>
<dbReference type="SUPFAM" id="SSF51735">
    <property type="entry name" value="NAD(P)-binding Rossmann-fold domains"/>
    <property type="match status" value="1"/>
</dbReference>
<dbReference type="PANTHER" id="PTHR45527">
    <property type="entry name" value="NONRIBOSOMAL PEPTIDE SYNTHETASE"/>
    <property type="match status" value="1"/>
</dbReference>
<keyword evidence="2" id="KW-0596">Phosphopantetheine</keyword>
<evidence type="ECO:0000256" key="1">
    <source>
        <dbReference type="ARBA" id="ARBA00001957"/>
    </source>
</evidence>
<dbReference type="GO" id="GO:0044550">
    <property type="term" value="P:secondary metabolite biosynthetic process"/>
    <property type="evidence" value="ECO:0007669"/>
    <property type="project" value="TreeGrafter"/>
</dbReference>
<dbReference type="Gene3D" id="1.10.1200.10">
    <property type="entry name" value="ACP-like"/>
    <property type="match status" value="1"/>
</dbReference>
<dbReference type="Gene3D" id="3.40.50.980">
    <property type="match status" value="2"/>
</dbReference>
<dbReference type="GO" id="GO:0005737">
    <property type="term" value="C:cytoplasm"/>
    <property type="evidence" value="ECO:0007669"/>
    <property type="project" value="TreeGrafter"/>
</dbReference>
<dbReference type="InterPro" id="IPR045851">
    <property type="entry name" value="AMP-bd_C_sf"/>
</dbReference>
<dbReference type="GO" id="GO:0016874">
    <property type="term" value="F:ligase activity"/>
    <property type="evidence" value="ECO:0007669"/>
    <property type="project" value="UniProtKB-KW"/>
</dbReference>
<dbReference type="CDD" id="cd05930">
    <property type="entry name" value="A_NRPS"/>
    <property type="match status" value="2"/>
</dbReference>
<dbReference type="InterPro" id="IPR025110">
    <property type="entry name" value="AMP-bd_C"/>
</dbReference>
<evidence type="ECO:0000313" key="7">
    <source>
        <dbReference type="EMBL" id="HIU03606.1"/>
    </source>
</evidence>
<dbReference type="SMART" id="SM00823">
    <property type="entry name" value="PKS_PP"/>
    <property type="match status" value="2"/>
</dbReference>
<accession>A0A9D1KWU0</accession>
<dbReference type="GO" id="GO:0043041">
    <property type="term" value="P:amino acid activation for nonribosomal peptide biosynthetic process"/>
    <property type="evidence" value="ECO:0007669"/>
    <property type="project" value="TreeGrafter"/>
</dbReference>
<dbReference type="Gene3D" id="3.40.50.1820">
    <property type="entry name" value="alpha/beta hydrolase"/>
    <property type="match status" value="1"/>
</dbReference>
<dbReference type="EMBL" id="DVLT01000064">
    <property type="protein sequence ID" value="HIU03606.1"/>
    <property type="molecule type" value="Genomic_DNA"/>
</dbReference>
<dbReference type="InterPro" id="IPR009081">
    <property type="entry name" value="PP-bd_ACP"/>
</dbReference>
<evidence type="ECO:0000256" key="3">
    <source>
        <dbReference type="ARBA" id="ARBA00022553"/>
    </source>
</evidence>
<dbReference type="InterPro" id="IPR042099">
    <property type="entry name" value="ANL_N_sf"/>
</dbReference>
<dbReference type="SUPFAM" id="SSF47336">
    <property type="entry name" value="ACP-like"/>
    <property type="match status" value="2"/>
</dbReference>
<name>A0A9D1KWU0_9FIRM</name>
<dbReference type="InterPro" id="IPR020806">
    <property type="entry name" value="PKS_PP-bd"/>
</dbReference>
<dbReference type="InterPro" id="IPR023213">
    <property type="entry name" value="CAT-like_dom_sf"/>
</dbReference>
<proteinExistence type="predicted"/>
<keyword evidence="4" id="KW-0436">Ligase</keyword>
<comment type="caution">
    <text evidence="7">The sequence shown here is derived from an EMBL/GenBank/DDBJ whole genome shotgun (WGS) entry which is preliminary data.</text>
</comment>
<dbReference type="NCBIfam" id="TIGR01733">
    <property type="entry name" value="AA-adenyl-dom"/>
    <property type="match status" value="2"/>
</dbReference>
<dbReference type="InterPro" id="IPR000873">
    <property type="entry name" value="AMP-dep_synth/lig_dom"/>
</dbReference>
<reference evidence="7" key="1">
    <citation type="submission" date="2020-10" db="EMBL/GenBank/DDBJ databases">
        <authorList>
            <person name="Gilroy R."/>
        </authorList>
    </citation>
    <scope>NUCLEOTIDE SEQUENCE</scope>
    <source>
        <strain evidence="7">CHK187-14744</strain>
    </source>
</reference>
<dbReference type="NCBIfam" id="NF003417">
    <property type="entry name" value="PRK04813.1"/>
    <property type="match status" value="2"/>
</dbReference>
<evidence type="ECO:0000256" key="5">
    <source>
        <dbReference type="ARBA" id="ARBA00023194"/>
    </source>
</evidence>
<gene>
    <name evidence="7" type="ORF">IAB63_10180</name>
</gene>
<dbReference type="GO" id="GO:0017000">
    <property type="term" value="P:antibiotic biosynthetic process"/>
    <property type="evidence" value="ECO:0007669"/>
    <property type="project" value="UniProtKB-KW"/>
</dbReference>